<name>A0A1L3JLR7_9FLAO</name>
<dbReference type="AlphaFoldDB" id="A0A1L3JLR7"/>
<keyword evidence="2" id="KW-1185">Reference proteome</keyword>
<protein>
    <submittedName>
        <fullName evidence="1">Uncharacterized protein</fullName>
    </submittedName>
</protein>
<dbReference type="EMBL" id="CP018155">
    <property type="protein sequence ID" value="APG66042.1"/>
    <property type="molecule type" value="Genomic_DNA"/>
</dbReference>
<reference evidence="1 2" key="1">
    <citation type="submission" date="2016-11" db="EMBL/GenBank/DDBJ databases">
        <title>Tenacibaculum sp. LPB0136, isolated from marine environment.</title>
        <authorList>
            <person name="Kim E."/>
            <person name="Yi H."/>
        </authorList>
    </citation>
    <scope>NUCLEOTIDE SEQUENCE [LARGE SCALE GENOMIC DNA]</scope>
    <source>
        <strain evidence="1 2">LPB0136</strain>
    </source>
</reference>
<accession>A0A1L3JLR7</accession>
<dbReference type="OrthoDB" id="667323at2"/>
<dbReference type="KEGG" id="ten:LPB136_11985"/>
<gene>
    <name evidence="1" type="ORF">LPB136_11985</name>
</gene>
<dbReference type="RefSeq" id="WP_072556564.1">
    <property type="nucleotide sequence ID" value="NZ_CP018155.1"/>
</dbReference>
<proteinExistence type="predicted"/>
<dbReference type="Proteomes" id="UP000181898">
    <property type="component" value="Chromosome"/>
</dbReference>
<organism evidence="1 2">
    <name type="scientific">Tenacibaculum todarodis</name>
    <dbReference type="NCBI Taxonomy" id="1850252"/>
    <lineage>
        <taxon>Bacteria</taxon>
        <taxon>Pseudomonadati</taxon>
        <taxon>Bacteroidota</taxon>
        <taxon>Flavobacteriia</taxon>
        <taxon>Flavobacteriales</taxon>
        <taxon>Flavobacteriaceae</taxon>
        <taxon>Tenacibaculum</taxon>
    </lineage>
</organism>
<evidence type="ECO:0000313" key="2">
    <source>
        <dbReference type="Proteomes" id="UP000181898"/>
    </source>
</evidence>
<sequence>MKYWFLNNNIIVVTEDSIYIGSSKKYIKSELISKFEKEIIPNEIFNIPFAYIKSVENPKKKINYNFLW</sequence>
<evidence type="ECO:0000313" key="1">
    <source>
        <dbReference type="EMBL" id="APG66042.1"/>
    </source>
</evidence>
<dbReference type="STRING" id="1850252.LPB136_11985"/>